<evidence type="ECO:0000313" key="3">
    <source>
        <dbReference type="Proteomes" id="UP000009062"/>
    </source>
</evidence>
<feature type="transmembrane region" description="Helical" evidence="1">
    <location>
        <begin position="80"/>
        <end position="102"/>
    </location>
</feature>
<accession>H6Q9K8</accession>
<gene>
    <name evidence="2" type="ordered locus">Pogu_0815</name>
</gene>
<dbReference type="STRING" id="698757.Pogu_0815"/>
<dbReference type="eggNOG" id="arCOG12880">
    <property type="taxonomic scope" value="Archaea"/>
</dbReference>
<sequence>MGRLFDKVQLIVPPALGFFLLYLLSHLPPPTAAHLVLRVWGAYLTLAWIVLTLLRKQIWKAVLISTVLYLAGIGPTEIALVATIPAIIAVFWYLIFGPLWWAYKCEKFRGLVKALGGIIGGNITAFGFQFSIGTALPPENLQLLGDEPTRTAASYIRYAVLAAAFFLTYRYLVKCRD</sequence>
<dbReference type="EMBL" id="CP003316">
    <property type="protein sequence ID" value="AFA38842.1"/>
    <property type="molecule type" value="Genomic_DNA"/>
</dbReference>
<keyword evidence="1" id="KW-0812">Transmembrane</keyword>
<feature type="transmembrane region" description="Helical" evidence="1">
    <location>
        <begin position="58"/>
        <end position="74"/>
    </location>
</feature>
<evidence type="ECO:0000256" key="1">
    <source>
        <dbReference type="SAM" id="Phobius"/>
    </source>
</evidence>
<feature type="transmembrane region" description="Helical" evidence="1">
    <location>
        <begin position="7"/>
        <end position="25"/>
    </location>
</feature>
<feature type="transmembrane region" description="Helical" evidence="1">
    <location>
        <begin position="155"/>
        <end position="173"/>
    </location>
</feature>
<dbReference type="KEGG" id="pog:Pogu_0815"/>
<dbReference type="AlphaFoldDB" id="H6Q9K8"/>
<keyword evidence="1" id="KW-1133">Transmembrane helix</keyword>
<keyword evidence="3" id="KW-1185">Reference proteome</keyword>
<dbReference type="Proteomes" id="UP000009062">
    <property type="component" value="Chromosome"/>
</dbReference>
<evidence type="ECO:0000313" key="2">
    <source>
        <dbReference type="EMBL" id="AFA38842.1"/>
    </source>
</evidence>
<feature type="transmembrane region" description="Helical" evidence="1">
    <location>
        <begin position="31"/>
        <end position="51"/>
    </location>
</feature>
<feature type="transmembrane region" description="Helical" evidence="1">
    <location>
        <begin position="114"/>
        <end position="135"/>
    </location>
</feature>
<name>H6Q9K8_PYROT</name>
<reference evidence="2 3" key="1">
    <citation type="journal article" date="2012" name="Stand. Genomic Sci.">
        <title>Complete genome sequence of Pyrobaculum oguniense.</title>
        <authorList>
            <person name="Bernick D.L."/>
            <person name="Karplus K."/>
            <person name="Lui L.M."/>
            <person name="Coker J.K."/>
            <person name="Murphy J.N."/>
            <person name="Chan P.P."/>
            <person name="Cozen A.E."/>
            <person name="Lowe T.M."/>
        </authorList>
    </citation>
    <scope>NUCLEOTIDE SEQUENCE [LARGE SCALE GENOMIC DNA]</scope>
    <source>
        <strain evidence="2 3">TE7</strain>
    </source>
</reference>
<proteinExistence type="predicted"/>
<dbReference type="HOGENOM" id="CLU_1514671_0_0_2"/>
<organism evidence="2 3">
    <name type="scientific">Pyrobaculum oguniense (strain DSM 13380 / JCM 10595 / TE7)</name>
    <dbReference type="NCBI Taxonomy" id="698757"/>
    <lineage>
        <taxon>Archaea</taxon>
        <taxon>Thermoproteota</taxon>
        <taxon>Thermoprotei</taxon>
        <taxon>Thermoproteales</taxon>
        <taxon>Thermoproteaceae</taxon>
        <taxon>Pyrobaculum</taxon>
    </lineage>
</organism>
<keyword evidence="1" id="KW-0472">Membrane</keyword>
<protein>
    <submittedName>
        <fullName evidence="2">Uncharacterized protein</fullName>
    </submittedName>
</protein>